<sequence length="98" mass="10943">MVKHIVMWNVRGDTPEQKKASANLVKSAFESLSGKIPGLTKLEVGLDVSAVDYACDVVLYTEFESQESLEAYASHPEHLRVKEVVGDIRIARHQVDYV</sequence>
<accession>A0ABM8NQX8</accession>
<name>A0ABM8NQX8_9BURK</name>
<dbReference type="InterPro" id="IPR013097">
    <property type="entry name" value="Dabb"/>
</dbReference>
<dbReference type="InterPro" id="IPR011008">
    <property type="entry name" value="Dimeric_a/b-barrel"/>
</dbReference>
<evidence type="ECO:0000313" key="3">
    <source>
        <dbReference type="Proteomes" id="UP000598032"/>
    </source>
</evidence>
<dbReference type="SMART" id="SM00886">
    <property type="entry name" value="Dabb"/>
    <property type="match status" value="1"/>
</dbReference>
<dbReference type="PROSITE" id="PS51502">
    <property type="entry name" value="S_R_A_B_BARREL"/>
    <property type="match status" value="1"/>
</dbReference>
<protein>
    <recommendedName>
        <fullName evidence="1">Stress-response A/B barrel domain-containing protein</fullName>
    </recommendedName>
</protein>
<dbReference type="Pfam" id="PF07876">
    <property type="entry name" value="Dabb"/>
    <property type="match status" value="1"/>
</dbReference>
<evidence type="ECO:0000259" key="1">
    <source>
        <dbReference type="PROSITE" id="PS51502"/>
    </source>
</evidence>
<dbReference type="PANTHER" id="PTHR37832:SF1">
    <property type="entry name" value="STRESS-RESPONSE A_B BARREL DOMAIN-CONTAINING PROTEIN"/>
    <property type="match status" value="1"/>
</dbReference>
<dbReference type="SUPFAM" id="SSF54909">
    <property type="entry name" value="Dimeric alpha+beta barrel"/>
    <property type="match status" value="1"/>
</dbReference>
<dbReference type="RefSeq" id="WP_201643721.1">
    <property type="nucleotide sequence ID" value="NZ_CAJHCP010000007.1"/>
</dbReference>
<organism evidence="2 3">
    <name type="scientific">Paraburkholderia metrosideri</name>
    <dbReference type="NCBI Taxonomy" id="580937"/>
    <lineage>
        <taxon>Bacteria</taxon>
        <taxon>Pseudomonadati</taxon>
        <taxon>Pseudomonadota</taxon>
        <taxon>Betaproteobacteria</taxon>
        <taxon>Burkholderiales</taxon>
        <taxon>Burkholderiaceae</taxon>
        <taxon>Paraburkholderia</taxon>
    </lineage>
</organism>
<proteinExistence type="predicted"/>
<dbReference type="PANTHER" id="PTHR37832">
    <property type="entry name" value="BLL2683 PROTEIN"/>
    <property type="match status" value="1"/>
</dbReference>
<gene>
    <name evidence="2" type="ORF">LMG28140_03325</name>
</gene>
<dbReference type="Proteomes" id="UP000598032">
    <property type="component" value="Unassembled WGS sequence"/>
</dbReference>
<dbReference type="EMBL" id="CAJHCP010000007">
    <property type="protein sequence ID" value="CAD6539022.1"/>
    <property type="molecule type" value="Genomic_DNA"/>
</dbReference>
<feature type="domain" description="Stress-response A/B barrel" evidence="1">
    <location>
        <begin position="2"/>
        <end position="97"/>
    </location>
</feature>
<reference evidence="2 3" key="1">
    <citation type="submission" date="2020-10" db="EMBL/GenBank/DDBJ databases">
        <authorList>
            <person name="Peeters C."/>
        </authorList>
    </citation>
    <scope>NUCLEOTIDE SEQUENCE [LARGE SCALE GENOMIC DNA]</scope>
    <source>
        <strain evidence="2 3">LMG 28140</strain>
    </source>
</reference>
<comment type="caution">
    <text evidence="2">The sequence shown here is derived from an EMBL/GenBank/DDBJ whole genome shotgun (WGS) entry which is preliminary data.</text>
</comment>
<dbReference type="Gene3D" id="3.30.70.100">
    <property type="match status" value="1"/>
</dbReference>
<keyword evidence="3" id="KW-1185">Reference proteome</keyword>
<evidence type="ECO:0000313" key="2">
    <source>
        <dbReference type="EMBL" id="CAD6539022.1"/>
    </source>
</evidence>